<dbReference type="Pfam" id="PF07714">
    <property type="entry name" value="PK_Tyr_Ser-Thr"/>
    <property type="match status" value="1"/>
</dbReference>
<dbReference type="GO" id="GO:0005524">
    <property type="term" value="F:ATP binding"/>
    <property type="evidence" value="ECO:0007669"/>
    <property type="project" value="UniProtKB-UniRule"/>
</dbReference>
<evidence type="ECO:0000256" key="14">
    <source>
        <dbReference type="PROSITE-ProRule" id="PRU00191"/>
    </source>
</evidence>
<dbReference type="InterPro" id="IPR001245">
    <property type="entry name" value="Ser-Thr/Tyr_kinase_cat_dom"/>
</dbReference>
<dbReference type="InterPro" id="IPR000719">
    <property type="entry name" value="Prot_kinase_dom"/>
</dbReference>
<dbReference type="Gene3D" id="2.30.30.40">
    <property type="entry name" value="SH3 Domains"/>
    <property type="match status" value="1"/>
</dbReference>
<reference evidence="24" key="1">
    <citation type="submission" date="2025-08" db="UniProtKB">
        <authorList>
            <consortium name="RefSeq"/>
        </authorList>
    </citation>
    <scope>IDENTIFICATION</scope>
</reference>
<dbReference type="SUPFAM" id="SSF56112">
    <property type="entry name" value="Protein kinase-like (PK-like)"/>
    <property type="match status" value="1"/>
</dbReference>
<gene>
    <name evidence="24" type="primary">LOC115218386</name>
</gene>
<dbReference type="Pfam" id="PF00018">
    <property type="entry name" value="SH3_1"/>
    <property type="match status" value="1"/>
</dbReference>
<keyword evidence="2 15" id="KW-0728">SH3 domain</keyword>
<keyword evidence="12 18" id="KW-0829">Tyrosine-protein kinase</keyword>
<keyword evidence="3" id="KW-0597">Phosphoprotein</keyword>
<feature type="domain" description="SH3" evidence="20">
    <location>
        <begin position="180"/>
        <end position="240"/>
    </location>
</feature>
<evidence type="ECO:0000256" key="2">
    <source>
        <dbReference type="ARBA" id="ARBA00022443"/>
    </source>
</evidence>
<dbReference type="InterPro" id="IPR001849">
    <property type="entry name" value="PH_domain"/>
</dbReference>
<evidence type="ECO:0000256" key="11">
    <source>
        <dbReference type="ARBA" id="ARBA00022999"/>
    </source>
</evidence>
<evidence type="ECO:0000256" key="9">
    <source>
        <dbReference type="ARBA" id="ARBA00022833"/>
    </source>
</evidence>
<evidence type="ECO:0000259" key="20">
    <source>
        <dbReference type="PROSITE" id="PS50002"/>
    </source>
</evidence>
<keyword evidence="6 17" id="KW-0547">Nucleotide-binding</keyword>
<dbReference type="SMART" id="SM00233">
    <property type="entry name" value="PH"/>
    <property type="match status" value="1"/>
</dbReference>
<evidence type="ECO:0000313" key="24">
    <source>
        <dbReference type="RefSeq" id="XP_029644027.1"/>
    </source>
</evidence>
<feature type="binding site" evidence="17">
    <location>
        <position position="389"/>
    </location>
    <ligand>
        <name>ATP</name>
        <dbReference type="ChEBI" id="CHEBI:30616"/>
    </ligand>
</feature>
<dbReference type="AlphaFoldDB" id="A0A6P7T0Y6"/>
<dbReference type="KEGG" id="osn:115218386"/>
<dbReference type="PANTHER" id="PTHR24418">
    <property type="entry name" value="TYROSINE-PROTEIN KINASE"/>
    <property type="match status" value="1"/>
</dbReference>
<evidence type="ECO:0000256" key="12">
    <source>
        <dbReference type="ARBA" id="ARBA00023137"/>
    </source>
</evidence>
<dbReference type="GO" id="GO:0008270">
    <property type="term" value="F:zinc ion binding"/>
    <property type="evidence" value="ECO:0007669"/>
    <property type="project" value="UniProtKB-KW"/>
</dbReference>
<dbReference type="InterPro" id="IPR001562">
    <property type="entry name" value="Znf_Btk_motif"/>
</dbReference>
<keyword evidence="9" id="KW-0862">Zinc</keyword>
<dbReference type="InterPro" id="IPR036860">
    <property type="entry name" value="SH2_dom_sf"/>
</dbReference>
<dbReference type="Gene3D" id="3.30.505.10">
    <property type="entry name" value="SH2 domain"/>
    <property type="match status" value="1"/>
</dbReference>
<dbReference type="PROSITE" id="PS51113">
    <property type="entry name" value="ZF_BTK"/>
    <property type="match status" value="1"/>
</dbReference>
<dbReference type="InterPro" id="IPR008266">
    <property type="entry name" value="Tyr_kinase_AS"/>
</dbReference>
<dbReference type="Pfam" id="PF00017">
    <property type="entry name" value="SH2"/>
    <property type="match status" value="1"/>
</dbReference>
<protein>
    <recommendedName>
        <fullName evidence="18">Tyrosine-protein kinase</fullName>
        <ecNumber evidence="18">2.7.10.2</ecNumber>
    </recommendedName>
</protein>
<feature type="domain" description="Protein kinase" evidence="22">
    <location>
        <begin position="362"/>
        <end position="621"/>
    </location>
</feature>
<dbReference type="InterPro" id="IPR020635">
    <property type="entry name" value="Tyr_kinase_cat_dom"/>
</dbReference>
<dbReference type="SMART" id="SM00107">
    <property type="entry name" value="BTK"/>
    <property type="match status" value="1"/>
</dbReference>
<dbReference type="PROSITE" id="PS00107">
    <property type="entry name" value="PROTEIN_KINASE_ATP"/>
    <property type="match status" value="1"/>
</dbReference>
<feature type="domain" description="SH2" evidence="19">
    <location>
        <begin position="246"/>
        <end position="337"/>
    </location>
</feature>
<dbReference type="InterPro" id="IPR050198">
    <property type="entry name" value="Non-receptor_tyrosine_kinases"/>
</dbReference>
<evidence type="ECO:0000256" key="16">
    <source>
        <dbReference type="PROSITE-ProRule" id="PRU00432"/>
    </source>
</evidence>
<dbReference type="SMART" id="SM00219">
    <property type="entry name" value="TyrKc"/>
    <property type="match status" value="1"/>
</dbReference>
<dbReference type="PRINTS" id="PR00109">
    <property type="entry name" value="TYRKINASE"/>
</dbReference>
<evidence type="ECO:0000256" key="3">
    <source>
        <dbReference type="ARBA" id="ARBA00022553"/>
    </source>
</evidence>
<sequence length="624" mass="72742">MSQQNNCELLADFMKKRSQNKKTITRQCYKNRWFVIDSNFLSYYDGTPMKRGTKKGVISLEKIHVVEEVENLSLDQLINVLQIVYEEYGECYTLYIVADTSKQRETWISTIRHECLKKNASFYLKYHPGVWTKSLKKYKCCDQIDRNAPGCKLSFIERHEEVPARLNKVPSTHTDMSESSNEKIYVAIYDYSPYDKRDLQLTTGERYEILNDSNEHWWLAKNKRGEKGYIPSNYVKKLCDLEIFDWYYKDITRQYCEMLLKKDGRDGCFMVRDSTTKGNVYTISVYCKEKSRHYHIKETPDGKFYLHEKNTFDTMADLIYYHKHNSAGLETRLRYPPTHEAKTVPATAGFGHDCWEISQSNLIKGKLVGSGCFGNVYEALWKSNIVAVKVMKLDTMSEDNFIEEAKTMTQLNHPNLVQLYGVVTKAKPLAIILEYMQHGSLKQHLKNNKSLILYQTEKLIGFCMDICKGMKYLESKNFVHRDLAARNCLVGSNYVVKVGDFGLTRYVINDLYNSSSCAKLPVKWASPEVFQFYRFSSKSDVWAFGVLMWEIFTCGEEPYADKSNTEVLELVCSSSARLEKPTTCPKDIYQEMRMCWKKNPDERYSFSTLRENLSNLLELFITQT</sequence>
<evidence type="ECO:0000256" key="10">
    <source>
        <dbReference type="ARBA" id="ARBA00022840"/>
    </source>
</evidence>
<dbReference type="Gene3D" id="1.10.510.10">
    <property type="entry name" value="Transferase(Phosphotransferase) domain 1"/>
    <property type="match status" value="1"/>
</dbReference>
<keyword evidence="7 16" id="KW-0863">Zinc-finger</keyword>
<dbReference type="PRINTS" id="PR00401">
    <property type="entry name" value="SH2DOMAIN"/>
</dbReference>
<evidence type="ECO:0000313" key="23">
    <source>
        <dbReference type="Proteomes" id="UP000515154"/>
    </source>
</evidence>
<evidence type="ECO:0000259" key="21">
    <source>
        <dbReference type="PROSITE" id="PS50003"/>
    </source>
</evidence>
<keyword evidence="11 14" id="KW-0727">SH2 domain</keyword>
<keyword evidence="8 18" id="KW-0418">Kinase</keyword>
<dbReference type="InterPro" id="IPR011009">
    <property type="entry name" value="Kinase-like_dom_sf"/>
</dbReference>
<accession>A0A6P7T0Y6</accession>
<dbReference type="PROSITE" id="PS50003">
    <property type="entry name" value="PH_DOMAIN"/>
    <property type="match status" value="1"/>
</dbReference>
<dbReference type="SMART" id="SM00326">
    <property type="entry name" value="SH3"/>
    <property type="match status" value="1"/>
</dbReference>
<proteinExistence type="inferred from homology"/>
<dbReference type="InterPro" id="IPR000980">
    <property type="entry name" value="SH2"/>
</dbReference>
<dbReference type="PROSITE" id="PS00109">
    <property type="entry name" value="PROTEIN_KINASE_TYR"/>
    <property type="match status" value="1"/>
</dbReference>
<evidence type="ECO:0000256" key="1">
    <source>
        <dbReference type="ARBA" id="ARBA00001947"/>
    </source>
</evidence>
<dbReference type="SUPFAM" id="SSF50729">
    <property type="entry name" value="PH domain-like"/>
    <property type="match status" value="1"/>
</dbReference>
<evidence type="ECO:0000256" key="17">
    <source>
        <dbReference type="PROSITE-ProRule" id="PRU10141"/>
    </source>
</evidence>
<dbReference type="FunFam" id="1.10.510.10:FF:000052">
    <property type="entry name" value="Tyrosine-protein kinase"/>
    <property type="match status" value="1"/>
</dbReference>
<comment type="similarity">
    <text evidence="18">Belongs to the protein kinase superfamily. Tyr protein kinase family.</text>
</comment>
<keyword evidence="5" id="KW-0479">Metal-binding</keyword>
<evidence type="ECO:0000256" key="8">
    <source>
        <dbReference type="ARBA" id="ARBA00022777"/>
    </source>
</evidence>
<comment type="catalytic activity">
    <reaction evidence="13 18">
        <text>L-tyrosyl-[protein] + ATP = O-phospho-L-tyrosyl-[protein] + ADP + H(+)</text>
        <dbReference type="Rhea" id="RHEA:10596"/>
        <dbReference type="Rhea" id="RHEA-COMP:10136"/>
        <dbReference type="Rhea" id="RHEA-COMP:20101"/>
        <dbReference type="ChEBI" id="CHEBI:15378"/>
        <dbReference type="ChEBI" id="CHEBI:30616"/>
        <dbReference type="ChEBI" id="CHEBI:46858"/>
        <dbReference type="ChEBI" id="CHEBI:61978"/>
        <dbReference type="ChEBI" id="CHEBI:456216"/>
        <dbReference type="EC" id="2.7.10.2"/>
    </reaction>
</comment>
<evidence type="ECO:0000256" key="18">
    <source>
        <dbReference type="RuleBase" id="RU362096"/>
    </source>
</evidence>
<dbReference type="InterPro" id="IPR011993">
    <property type="entry name" value="PH-like_dom_sf"/>
</dbReference>
<dbReference type="InterPro" id="IPR001452">
    <property type="entry name" value="SH3_domain"/>
</dbReference>
<dbReference type="Pfam" id="PF00779">
    <property type="entry name" value="BTK"/>
    <property type="match status" value="1"/>
</dbReference>
<keyword evidence="10 17" id="KW-0067">ATP-binding</keyword>
<dbReference type="PROSITE" id="PS50001">
    <property type="entry name" value="SH2"/>
    <property type="match status" value="1"/>
</dbReference>
<evidence type="ECO:0000256" key="4">
    <source>
        <dbReference type="ARBA" id="ARBA00022679"/>
    </source>
</evidence>
<dbReference type="GO" id="GO:0035556">
    <property type="term" value="P:intracellular signal transduction"/>
    <property type="evidence" value="ECO:0007669"/>
    <property type="project" value="InterPro"/>
</dbReference>
<evidence type="ECO:0000256" key="15">
    <source>
        <dbReference type="PROSITE-ProRule" id="PRU00192"/>
    </source>
</evidence>
<comment type="cofactor">
    <cofactor evidence="1">
        <name>Zn(2+)</name>
        <dbReference type="ChEBI" id="CHEBI:29105"/>
    </cofactor>
</comment>
<dbReference type="Pfam" id="PF00169">
    <property type="entry name" value="PH"/>
    <property type="match status" value="1"/>
</dbReference>
<dbReference type="InterPro" id="IPR017441">
    <property type="entry name" value="Protein_kinase_ATP_BS"/>
</dbReference>
<evidence type="ECO:0000256" key="6">
    <source>
        <dbReference type="ARBA" id="ARBA00022741"/>
    </source>
</evidence>
<dbReference type="InterPro" id="IPR036028">
    <property type="entry name" value="SH3-like_dom_sf"/>
</dbReference>
<dbReference type="PROSITE" id="PS50002">
    <property type="entry name" value="SH3"/>
    <property type="match status" value="1"/>
</dbReference>
<dbReference type="PROSITE" id="PS50011">
    <property type="entry name" value="PROTEIN_KINASE_DOM"/>
    <property type="match status" value="1"/>
</dbReference>
<dbReference type="SUPFAM" id="SSF55550">
    <property type="entry name" value="SH2 domain"/>
    <property type="match status" value="1"/>
</dbReference>
<evidence type="ECO:0000259" key="22">
    <source>
        <dbReference type="PROSITE" id="PS50011"/>
    </source>
</evidence>
<dbReference type="Proteomes" id="UP000515154">
    <property type="component" value="Linkage group LG13"/>
</dbReference>
<name>A0A6P7T0Y6_9MOLL</name>
<dbReference type="EC" id="2.7.10.2" evidence="18"/>
<dbReference type="FunFam" id="3.30.200.20:FF:000053">
    <property type="entry name" value="Tyrosine-protein kinase"/>
    <property type="match status" value="1"/>
</dbReference>
<dbReference type="Gene3D" id="2.30.29.30">
    <property type="entry name" value="Pleckstrin-homology domain (PH domain)/Phosphotyrosine-binding domain (PTB)"/>
    <property type="match status" value="1"/>
</dbReference>
<dbReference type="GO" id="GO:0005737">
    <property type="term" value="C:cytoplasm"/>
    <property type="evidence" value="ECO:0007669"/>
    <property type="project" value="UniProtKB-ARBA"/>
</dbReference>
<dbReference type="RefSeq" id="XP_029644027.1">
    <property type="nucleotide sequence ID" value="XM_029788167.2"/>
</dbReference>
<dbReference type="SUPFAM" id="SSF50044">
    <property type="entry name" value="SH3-domain"/>
    <property type="match status" value="1"/>
</dbReference>
<keyword evidence="23" id="KW-1185">Reference proteome</keyword>
<evidence type="ECO:0000256" key="13">
    <source>
        <dbReference type="ARBA" id="ARBA00051245"/>
    </source>
</evidence>
<evidence type="ECO:0000256" key="5">
    <source>
        <dbReference type="ARBA" id="ARBA00022723"/>
    </source>
</evidence>
<evidence type="ECO:0000259" key="19">
    <source>
        <dbReference type="PROSITE" id="PS50001"/>
    </source>
</evidence>
<organism evidence="23 24">
    <name type="scientific">Octopus sinensis</name>
    <name type="common">East Asian common octopus</name>
    <dbReference type="NCBI Taxonomy" id="2607531"/>
    <lineage>
        <taxon>Eukaryota</taxon>
        <taxon>Metazoa</taxon>
        <taxon>Spiralia</taxon>
        <taxon>Lophotrochozoa</taxon>
        <taxon>Mollusca</taxon>
        <taxon>Cephalopoda</taxon>
        <taxon>Coleoidea</taxon>
        <taxon>Octopodiformes</taxon>
        <taxon>Octopoda</taxon>
        <taxon>Incirrata</taxon>
        <taxon>Octopodidae</taxon>
        <taxon>Octopus</taxon>
    </lineage>
</organism>
<dbReference type="GO" id="GO:0004715">
    <property type="term" value="F:non-membrane spanning protein tyrosine kinase activity"/>
    <property type="evidence" value="ECO:0007669"/>
    <property type="project" value="UniProtKB-EC"/>
</dbReference>
<keyword evidence="4 18" id="KW-0808">Transferase</keyword>
<dbReference type="SMART" id="SM00252">
    <property type="entry name" value="SH2"/>
    <property type="match status" value="1"/>
</dbReference>
<evidence type="ECO:0000256" key="7">
    <source>
        <dbReference type="ARBA" id="ARBA00022771"/>
    </source>
</evidence>
<feature type="domain" description="PH" evidence="21">
    <location>
        <begin position="7"/>
        <end position="116"/>
    </location>
</feature>
<dbReference type="PRINTS" id="PR00452">
    <property type="entry name" value="SH3DOMAIN"/>
</dbReference>